<dbReference type="AlphaFoldDB" id="A0A679GE46"/>
<keyword evidence="11" id="KW-0969">Cilium</keyword>
<name>A0A679GE46_9GAMM</name>
<dbReference type="GO" id="GO:0005886">
    <property type="term" value="C:plasma membrane"/>
    <property type="evidence" value="ECO:0007669"/>
    <property type="project" value="UniProtKB-SubCell"/>
</dbReference>
<dbReference type="GeneID" id="57398526"/>
<dbReference type="RefSeq" id="WP_044399934.1">
    <property type="nucleotide sequence ID" value="NZ_AP022642.1"/>
</dbReference>
<dbReference type="GO" id="GO:0009425">
    <property type="term" value="C:bacterial-type flagellum basal body"/>
    <property type="evidence" value="ECO:0007669"/>
    <property type="project" value="UniProtKB-SubCell"/>
</dbReference>
<accession>A0A679GE46</accession>
<evidence type="ECO:0000256" key="8">
    <source>
        <dbReference type="ARBA" id="ARBA00023143"/>
    </source>
</evidence>
<evidence type="ECO:0000313" key="14">
    <source>
        <dbReference type="Proteomes" id="UP001273935"/>
    </source>
</evidence>
<evidence type="ECO:0000313" key="12">
    <source>
        <dbReference type="EMBL" id="MDV3443584.1"/>
    </source>
</evidence>
<keyword evidence="11" id="KW-0966">Cell projection</keyword>
<keyword evidence="6 10" id="KW-1133">Transmembrane helix</keyword>
<keyword evidence="8 10" id="KW-0975">Bacterial flagellum</keyword>
<gene>
    <name evidence="12" type="primary">fliR</name>
    <name evidence="11" type="ORF">PtoMrB4_33080</name>
    <name evidence="12" type="ORF">R0G64_29650</name>
</gene>
<evidence type="ECO:0000256" key="2">
    <source>
        <dbReference type="ARBA" id="ARBA00009772"/>
    </source>
</evidence>
<dbReference type="EMBL" id="AP022642">
    <property type="protein sequence ID" value="BCA29331.1"/>
    <property type="molecule type" value="Genomic_DNA"/>
</dbReference>
<comment type="subcellular location">
    <subcellularLocation>
        <location evidence="10">Cell membrane</location>
        <topology evidence="10">Multi-pass membrane protein</topology>
    </subcellularLocation>
    <subcellularLocation>
        <location evidence="10">Bacterial flagellum basal body</location>
    </subcellularLocation>
</comment>
<feature type="transmembrane region" description="Helical" evidence="10">
    <location>
        <begin position="133"/>
        <end position="156"/>
    </location>
</feature>
<comment type="similarity">
    <text evidence="2 10">Belongs to the FliR/MopE/SpaR family.</text>
</comment>
<keyword evidence="14" id="KW-1185">Reference proteome</keyword>
<dbReference type="Proteomes" id="UP000501237">
    <property type="component" value="Chromosome"/>
</dbReference>
<feature type="transmembrane region" description="Helical" evidence="10">
    <location>
        <begin position="217"/>
        <end position="240"/>
    </location>
</feature>
<evidence type="ECO:0000256" key="10">
    <source>
        <dbReference type="RuleBase" id="RU362071"/>
    </source>
</evidence>
<keyword evidence="11" id="KW-0282">Flagellum</keyword>
<feature type="transmembrane region" description="Helical" evidence="10">
    <location>
        <begin position="43"/>
        <end position="62"/>
    </location>
</feature>
<dbReference type="GO" id="GO:0006605">
    <property type="term" value="P:protein targeting"/>
    <property type="evidence" value="ECO:0007669"/>
    <property type="project" value="UniProtKB-UniRule"/>
</dbReference>
<evidence type="ECO:0000256" key="9">
    <source>
        <dbReference type="NCBIfam" id="TIGR01400"/>
    </source>
</evidence>
<protein>
    <recommendedName>
        <fullName evidence="3 9">Flagellar biosynthetic protein FliR</fullName>
    </recommendedName>
</protein>
<dbReference type="InterPro" id="IPR002010">
    <property type="entry name" value="T3SS_IM_R"/>
</dbReference>
<keyword evidence="5 10" id="KW-0812">Transmembrane</keyword>
<keyword evidence="7 10" id="KW-0472">Membrane</keyword>
<dbReference type="PANTHER" id="PTHR30065">
    <property type="entry name" value="FLAGELLAR BIOSYNTHETIC PROTEIN FLIR"/>
    <property type="match status" value="1"/>
</dbReference>
<reference evidence="12 14" key="2">
    <citation type="submission" date="2023-10" db="EMBL/GenBank/DDBJ databases">
        <title>Pseudomonas otitidis isolated from a paediatric patient with cystic fibrosis in Chile.</title>
        <authorList>
            <person name="Amsteins-Romero L."/>
            <person name="Opazo-Capurro A."/>
            <person name="Matus-Kohler M."/>
            <person name="Gonzalez-Rocha G."/>
        </authorList>
    </citation>
    <scope>NUCLEOTIDE SEQUENCE [LARGE SCALE GENOMIC DNA]</scope>
    <source>
        <strain evidence="12 14">P-714</strain>
    </source>
</reference>
<evidence type="ECO:0000313" key="11">
    <source>
        <dbReference type="EMBL" id="BCA29331.1"/>
    </source>
</evidence>
<dbReference type="GO" id="GO:0044780">
    <property type="term" value="P:bacterial-type flagellum assembly"/>
    <property type="evidence" value="ECO:0007669"/>
    <property type="project" value="UniProtKB-UniRule"/>
</dbReference>
<evidence type="ECO:0000313" key="13">
    <source>
        <dbReference type="Proteomes" id="UP000501237"/>
    </source>
</evidence>
<sequence length="265" mass="27754">MAGDPLLQATTALEGLARYWWPLCRTLALFATAPGFGHRALGVRARVLLALVLTGALGGVLPPAPTLEPLSAPGVLATLEQIAVGVLLGLSLQLVFAVFSLVGDLVSTLLGLSMAVYNDPLNGVSSSSAIYQLYFILLMLLFLAIDGHLLVVSVLYKSFLYWPVGSGLHYAGMDALLGGLGWMFAAALLIALPMVVCMSLVQFGFGLLNRISPALNLFSLGFPAAVVIGLACLSLTLASLPGNYLELTRATLDSLGNLLLEARDG</sequence>
<keyword evidence="4 10" id="KW-1003">Cell membrane</keyword>
<dbReference type="PANTHER" id="PTHR30065:SF8">
    <property type="entry name" value="FLAGELLAR BIOSYNTHETIC PROTEIN FLIR"/>
    <property type="match status" value="1"/>
</dbReference>
<dbReference type="NCBIfam" id="TIGR01400">
    <property type="entry name" value="fliR"/>
    <property type="match status" value="1"/>
</dbReference>
<organism evidence="11 13">
    <name type="scientific">Metapseudomonas otitidis</name>
    <dbReference type="NCBI Taxonomy" id="319939"/>
    <lineage>
        <taxon>Bacteria</taxon>
        <taxon>Pseudomonadati</taxon>
        <taxon>Pseudomonadota</taxon>
        <taxon>Gammaproteobacteria</taxon>
        <taxon>Pseudomonadales</taxon>
        <taxon>Pseudomonadaceae</taxon>
        <taxon>Metapseudomonas</taxon>
    </lineage>
</organism>
<dbReference type="InterPro" id="IPR006303">
    <property type="entry name" value="FliR"/>
</dbReference>
<dbReference type="PRINTS" id="PR00953">
    <property type="entry name" value="TYPE3IMRPROT"/>
</dbReference>
<evidence type="ECO:0000256" key="6">
    <source>
        <dbReference type="ARBA" id="ARBA00022989"/>
    </source>
</evidence>
<dbReference type="Proteomes" id="UP001273935">
    <property type="component" value="Unassembled WGS sequence"/>
</dbReference>
<proteinExistence type="inferred from homology"/>
<dbReference type="EMBL" id="JAWJUL010000209">
    <property type="protein sequence ID" value="MDV3443584.1"/>
    <property type="molecule type" value="Genomic_DNA"/>
</dbReference>
<dbReference type="Pfam" id="PF01311">
    <property type="entry name" value="Bac_export_1"/>
    <property type="match status" value="1"/>
</dbReference>
<reference evidence="11 13" key="1">
    <citation type="journal article" date="2020" name="Microbiol. Resour. Announc.">
        <title>Complete genome sequence of Pseudomonas otitidis strain MrB4, isolated from Lake Biwa in Japan.</title>
        <authorList>
            <person name="Miyazaki K."/>
            <person name="Hase E."/>
            <person name="Maruya T."/>
        </authorList>
    </citation>
    <scope>NUCLEOTIDE SEQUENCE [LARGE SCALE GENOMIC DNA]</scope>
    <source>
        <strain evidence="11 13">MrB4</strain>
    </source>
</reference>
<evidence type="ECO:0000256" key="5">
    <source>
        <dbReference type="ARBA" id="ARBA00022692"/>
    </source>
</evidence>
<feature type="transmembrane region" description="Helical" evidence="10">
    <location>
        <begin position="176"/>
        <end position="205"/>
    </location>
</feature>
<dbReference type="KEGG" id="poj:PtoMrB4_33080"/>
<evidence type="ECO:0000256" key="4">
    <source>
        <dbReference type="ARBA" id="ARBA00022475"/>
    </source>
</evidence>
<evidence type="ECO:0000256" key="3">
    <source>
        <dbReference type="ARBA" id="ARBA00021717"/>
    </source>
</evidence>
<feature type="transmembrane region" description="Helical" evidence="10">
    <location>
        <begin position="82"/>
        <end position="112"/>
    </location>
</feature>
<evidence type="ECO:0000256" key="1">
    <source>
        <dbReference type="ARBA" id="ARBA00002578"/>
    </source>
</evidence>
<comment type="function">
    <text evidence="1 10">Role in flagellar biosynthesis.</text>
</comment>
<evidence type="ECO:0000256" key="7">
    <source>
        <dbReference type="ARBA" id="ARBA00023136"/>
    </source>
</evidence>